<dbReference type="PANTHER" id="PTHR47326">
    <property type="entry name" value="TRANSPOSABLE ELEMENT TC3 TRANSPOSASE-LIKE PROTEIN"/>
    <property type="match status" value="1"/>
</dbReference>
<dbReference type="OrthoDB" id="8117402at2759"/>
<proteinExistence type="predicted"/>
<accession>A0A4Y2KPJ6</accession>
<reference evidence="1 2" key="1">
    <citation type="journal article" date="2019" name="Sci. Rep.">
        <title>Orb-weaving spider Araneus ventricosus genome elucidates the spidroin gene catalogue.</title>
        <authorList>
            <person name="Kono N."/>
            <person name="Nakamura H."/>
            <person name="Ohtoshi R."/>
            <person name="Moran D.A.P."/>
            <person name="Shinohara A."/>
            <person name="Yoshida Y."/>
            <person name="Fujiwara M."/>
            <person name="Mori M."/>
            <person name="Tomita M."/>
            <person name="Arakawa K."/>
        </authorList>
    </citation>
    <scope>NUCLEOTIDE SEQUENCE [LARGE SCALE GENOMIC DNA]</scope>
</reference>
<evidence type="ECO:0008006" key="3">
    <source>
        <dbReference type="Google" id="ProtNLM"/>
    </source>
</evidence>
<gene>
    <name evidence="1" type="ORF">AVEN_192736_1</name>
</gene>
<comment type="caution">
    <text evidence="1">The sequence shown here is derived from an EMBL/GenBank/DDBJ whole genome shotgun (WGS) entry which is preliminary data.</text>
</comment>
<keyword evidence="2" id="KW-1185">Reference proteome</keyword>
<protein>
    <recommendedName>
        <fullName evidence="3">HTH psq-type domain-containing protein</fullName>
    </recommendedName>
</protein>
<dbReference type="EMBL" id="BGPR01004856">
    <property type="protein sequence ID" value="GBN04069.1"/>
    <property type="molecule type" value="Genomic_DNA"/>
</dbReference>
<sequence length="109" mass="12616">MHVDPEDQGRQQIGGKSTQVLAAMARSPTNGTRRLSQQMGISQSSVMSNLRAKKWSPYKLQMGISQSSVMSNLRANKWRPYKLQTLQQDLTEDYPNRRLEFSEWTFEHE</sequence>
<dbReference type="PANTHER" id="PTHR47326:SF1">
    <property type="entry name" value="HTH PSQ-TYPE DOMAIN-CONTAINING PROTEIN"/>
    <property type="match status" value="1"/>
</dbReference>
<name>A0A4Y2KPJ6_ARAVE</name>
<dbReference type="AlphaFoldDB" id="A0A4Y2KPJ6"/>
<dbReference type="Proteomes" id="UP000499080">
    <property type="component" value="Unassembled WGS sequence"/>
</dbReference>
<evidence type="ECO:0000313" key="1">
    <source>
        <dbReference type="EMBL" id="GBN04069.1"/>
    </source>
</evidence>
<evidence type="ECO:0000313" key="2">
    <source>
        <dbReference type="Proteomes" id="UP000499080"/>
    </source>
</evidence>
<organism evidence="1 2">
    <name type="scientific">Araneus ventricosus</name>
    <name type="common">Orbweaver spider</name>
    <name type="synonym">Epeira ventricosa</name>
    <dbReference type="NCBI Taxonomy" id="182803"/>
    <lineage>
        <taxon>Eukaryota</taxon>
        <taxon>Metazoa</taxon>
        <taxon>Ecdysozoa</taxon>
        <taxon>Arthropoda</taxon>
        <taxon>Chelicerata</taxon>
        <taxon>Arachnida</taxon>
        <taxon>Araneae</taxon>
        <taxon>Araneomorphae</taxon>
        <taxon>Entelegynae</taxon>
        <taxon>Araneoidea</taxon>
        <taxon>Araneidae</taxon>
        <taxon>Araneus</taxon>
    </lineage>
</organism>